<dbReference type="SMART" id="SM00062">
    <property type="entry name" value="PBPb"/>
    <property type="match status" value="1"/>
</dbReference>
<dbReference type="Pfam" id="PF00497">
    <property type="entry name" value="SBP_bac_3"/>
    <property type="match status" value="1"/>
</dbReference>
<evidence type="ECO:0000256" key="5">
    <source>
        <dbReference type="SAM" id="SignalP"/>
    </source>
</evidence>
<dbReference type="InterPro" id="IPR051455">
    <property type="entry name" value="Bact_solute-bind_prot3"/>
</dbReference>
<keyword evidence="8" id="KW-1185">Reference proteome</keyword>
<keyword evidence="3 5" id="KW-0732">Signal</keyword>
<reference evidence="7 8" key="1">
    <citation type="journal article" date="2019" name="Int. J. Syst. Evol. Microbiol.">
        <title>The Global Catalogue of Microorganisms (GCM) 10K type strain sequencing project: providing services to taxonomists for standard genome sequencing and annotation.</title>
        <authorList>
            <consortium name="The Broad Institute Genomics Platform"/>
            <consortium name="The Broad Institute Genome Sequencing Center for Infectious Disease"/>
            <person name="Wu L."/>
            <person name="Ma J."/>
        </authorList>
    </citation>
    <scope>NUCLEOTIDE SEQUENCE [LARGE SCALE GENOMIC DNA]</scope>
    <source>
        <strain evidence="7 8">JCM 3272</strain>
    </source>
</reference>
<proteinExistence type="inferred from homology"/>
<evidence type="ECO:0000259" key="6">
    <source>
        <dbReference type="SMART" id="SM00062"/>
    </source>
</evidence>
<evidence type="ECO:0000256" key="4">
    <source>
        <dbReference type="RuleBase" id="RU003744"/>
    </source>
</evidence>
<evidence type="ECO:0000256" key="1">
    <source>
        <dbReference type="ARBA" id="ARBA00010333"/>
    </source>
</evidence>
<dbReference type="PROSITE" id="PS01039">
    <property type="entry name" value="SBP_BACTERIAL_3"/>
    <property type="match status" value="1"/>
</dbReference>
<dbReference type="PANTHER" id="PTHR30085">
    <property type="entry name" value="AMINO ACID ABC TRANSPORTER PERMEASE"/>
    <property type="match status" value="1"/>
</dbReference>
<feature type="chain" id="PRO_5045980118" evidence="5">
    <location>
        <begin position="23"/>
        <end position="319"/>
    </location>
</feature>
<comment type="caution">
    <text evidence="7">The sequence shown here is derived from an EMBL/GenBank/DDBJ whole genome shotgun (WGS) entry which is preliminary data.</text>
</comment>
<dbReference type="SUPFAM" id="SSF53850">
    <property type="entry name" value="Periplasmic binding protein-like II"/>
    <property type="match status" value="1"/>
</dbReference>
<protein>
    <submittedName>
        <fullName evidence="7">Glutamate ABC transporter substrate-binding protein</fullName>
    </submittedName>
</protein>
<accession>A0ABN3FLW2</accession>
<dbReference type="EMBL" id="BAAARV010000010">
    <property type="protein sequence ID" value="GAA2333223.1"/>
    <property type="molecule type" value="Genomic_DNA"/>
</dbReference>
<evidence type="ECO:0000313" key="8">
    <source>
        <dbReference type="Proteomes" id="UP001501444"/>
    </source>
</evidence>
<name>A0ABN3FLW2_9ACTN</name>
<dbReference type="Proteomes" id="UP001501444">
    <property type="component" value="Unassembled WGS sequence"/>
</dbReference>
<dbReference type="InterPro" id="IPR001638">
    <property type="entry name" value="Solute-binding_3/MltF_N"/>
</dbReference>
<gene>
    <name evidence="7" type="ORF">GCM10010170_012390</name>
</gene>
<evidence type="ECO:0000256" key="3">
    <source>
        <dbReference type="ARBA" id="ARBA00022729"/>
    </source>
</evidence>
<feature type="domain" description="Solute-binding protein family 3/N-terminal" evidence="6">
    <location>
        <begin position="86"/>
        <end position="308"/>
    </location>
</feature>
<dbReference type="PROSITE" id="PS51257">
    <property type="entry name" value="PROKAR_LIPOPROTEIN"/>
    <property type="match status" value="1"/>
</dbReference>
<evidence type="ECO:0000313" key="7">
    <source>
        <dbReference type="EMBL" id="GAA2333223.1"/>
    </source>
</evidence>
<keyword evidence="2" id="KW-0813">Transport</keyword>
<evidence type="ECO:0000256" key="2">
    <source>
        <dbReference type="ARBA" id="ARBA00022448"/>
    </source>
</evidence>
<dbReference type="CDD" id="cd13690">
    <property type="entry name" value="PBP2_GluB"/>
    <property type="match status" value="1"/>
</dbReference>
<sequence length="319" mass="33487">MRVTRALTGAVLLSLLGACAGAGDTATMPPPTFAPPQPVGVKNPAEMPSAAAAAPNGCDVRHSSLRPGSGNPATGPAVSAIRSRGRLVVGVDQNTYLFGYRDPASGQIVGFDVDILREVALDLFGDRNAIQFVALTSSQRIPAIRNNQVDLVAETMTITCERLQQVDFSSVYFEAGQRVLVPKDSSATGIADLGGATVCAADGSTSIRNIATAASKPVPVSVPDWTDCLVLLQQGQVAAISTDDTILQGLAAQDPNVKLVGDKFTDEPYGIAVNKNANDLLRFVNRTLERIRSDGTWQAIYTKELQAAAPTPPPAGYRD</sequence>
<feature type="signal peptide" evidence="5">
    <location>
        <begin position="1"/>
        <end position="22"/>
    </location>
</feature>
<dbReference type="InterPro" id="IPR018313">
    <property type="entry name" value="SBP_3_CS"/>
</dbReference>
<dbReference type="PANTHER" id="PTHR30085:SF6">
    <property type="entry name" value="ABC TRANSPORTER GLUTAMINE-BINDING PROTEIN GLNH"/>
    <property type="match status" value="1"/>
</dbReference>
<organism evidence="7 8">
    <name type="scientific">Dactylosporangium salmoneum</name>
    <dbReference type="NCBI Taxonomy" id="53361"/>
    <lineage>
        <taxon>Bacteria</taxon>
        <taxon>Bacillati</taxon>
        <taxon>Actinomycetota</taxon>
        <taxon>Actinomycetes</taxon>
        <taxon>Micromonosporales</taxon>
        <taxon>Micromonosporaceae</taxon>
        <taxon>Dactylosporangium</taxon>
    </lineage>
</organism>
<dbReference type="Gene3D" id="3.40.190.10">
    <property type="entry name" value="Periplasmic binding protein-like II"/>
    <property type="match status" value="2"/>
</dbReference>
<comment type="similarity">
    <text evidence="1 4">Belongs to the bacterial solute-binding protein 3 family.</text>
</comment>